<dbReference type="PANTHER" id="PTHR47843:SF2">
    <property type="entry name" value="BTB DOMAIN-CONTAINING PROTEIN"/>
    <property type="match status" value="1"/>
</dbReference>
<feature type="domain" description="BTB" evidence="1">
    <location>
        <begin position="24"/>
        <end position="91"/>
    </location>
</feature>
<gene>
    <name evidence="2" type="ORF">AA0113_g5369</name>
</gene>
<reference evidence="3" key="1">
    <citation type="journal article" date="2019" name="bioRxiv">
        <title>Genomics, evolutionary history and diagnostics of the Alternaria alternata species group including apple and Asian pear pathotypes.</title>
        <authorList>
            <person name="Armitage A.D."/>
            <person name="Cockerton H.M."/>
            <person name="Sreenivasaprasad S."/>
            <person name="Woodhall J.W."/>
            <person name="Lane C.R."/>
            <person name="Harrison R.J."/>
            <person name="Clarkson J.P."/>
        </authorList>
    </citation>
    <scope>NUCLEOTIDE SEQUENCE [LARGE SCALE GENOMIC DNA]</scope>
    <source>
        <strain evidence="3">RGR 97.0016</strain>
    </source>
</reference>
<dbReference type="InterPro" id="IPR011333">
    <property type="entry name" value="SKP1/BTB/POZ_sf"/>
</dbReference>
<comment type="caution">
    <text evidence="2">The sequence shown here is derived from an EMBL/GenBank/DDBJ whole genome shotgun (WGS) entry which is preliminary data.</text>
</comment>
<keyword evidence="3" id="KW-1185">Reference proteome</keyword>
<dbReference type="SUPFAM" id="SSF54695">
    <property type="entry name" value="POZ domain"/>
    <property type="match status" value="1"/>
</dbReference>
<dbReference type="PROSITE" id="PS50097">
    <property type="entry name" value="BTB"/>
    <property type="match status" value="1"/>
</dbReference>
<dbReference type="CDD" id="cd18186">
    <property type="entry name" value="BTB_POZ_ZBTB_KLHL-like"/>
    <property type="match status" value="1"/>
</dbReference>
<organism evidence="2 3">
    <name type="scientific">Alternaria arborescens</name>
    <dbReference type="NCBI Taxonomy" id="156630"/>
    <lineage>
        <taxon>Eukaryota</taxon>
        <taxon>Fungi</taxon>
        <taxon>Dikarya</taxon>
        <taxon>Ascomycota</taxon>
        <taxon>Pezizomycotina</taxon>
        <taxon>Dothideomycetes</taxon>
        <taxon>Pleosporomycetidae</taxon>
        <taxon>Pleosporales</taxon>
        <taxon>Pleosporineae</taxon>
        <taxon>Pleosporaceae</taxon>
        <taxon>Alternaria</taxon>
        <taxon>Alternaria sect. Alternaria</taxon>
    </lineage>
</organism>
<protein>
    <recommendedName>
        <fullName evidence="1">BTB domain-containing protein</fullName>
    </recommendedName>
</protein>
<dbReference type="SMART" id="SM00225">
    <property type="entry name" value="BTB"/>
    <property type="match status" value="1"/>
</dbReference>
<sequence length="243" mass="28346">MSSSNQDHCEQKRPRISAHNATFAKVVVGPEALTFNVHLDLLIHHSPFFRAALTGSFKEADEKLVTLPDTASNTFELFVHWLYYQRLPVETDSSELFALYDDAEDDEVLYESLVSLYIFCDKYDVPGLKRECLDTLFSEITDHHCLPQFNIVQRTFSNLETDQDPLCRFLVEYYCYYSDESLWALKDVQDLPWTFKAKVMAQYANMAFGGRDAYSLELCKYHDHATSKERKKCEKKREKTEKE</sequence>
<dbReference type="InterPro" id="IPR000210">
    <property type="entry name" value="BTB/POZ_dom"/>
</dbReference>
<evidence type="ECO:0000313" key="3">
    <source>
        <dbReference type="Proteomes" id="UP000293823"/>
    </source>
</evidence>
<dbReference type="EMBL" id="PEJP01000018">
    <property type="protein sequence ID" value="RYO65228.1"/>
    <property type="molecule type" value="Genomic_DNA"/>
</dbReference>
<dbReference type="Pfam" id="PF00651">
    <property type="entry name" value="BTB"/>
    <property type="match status" value="1"/>
</dbReference>
<dbReference type="Gene3D" id="3.30.710.10">
    <property type="entry name" value="Potassium Channel Kv1.1, Chain A"/>
    <property type="match status" value="1"/>
</dbReference>
<dbReference type="PANTHER" id="PTHR47843">
    <property type="entry name" value="BTB DOMAIN-CONTAINING PROTEIN-RELATED"/>
    <property type="match status" value="1"/>
</dbReference>
<accession>A0A4V1X647</accession>
<evidence type="ECO:0000313" key="2">
    <source>
        <dbReference type="EMBL" id="RYO65228.1"/>
    </source>
</evidence>
<dbReference type="OrthoDB" id="194443at2759"/>
<name>A0A4V1X647_9PLEO</name>
<dbReference type="AlphaFoldDB" id="A0A4V1X647"/>
<dbReference type="Proteomes" id="UP000293823">
    <property type="component" value="Unassembled WGS sequence"/>
</dbReference>
<proteinExistence type="predicted"/>
<evidence type="ECO:0000259" key="1">
    <source>
        <dbReference type="PROSITE" id="PS50097"/>
    </source>
</evidence>